<name>A0ABS7BPH8_9SPHN</name>
<keyword evidence="10" id="KW-0408">Iron</keyword>
<keyword evidence="9 13" id="KW-1133">Transmembrane helix</keyword>
<evidence type="ECO:0000259" key="14">
    <source>
        <dbReference type="Pfam" id="PF01292"/>
    </source>
</evidence>
<keyword evidence="8" id="KW-0249">Electron transport</keyword>
<dbReference type="InterPro" id="IPR052168">
    <property type="entry name" value="Cytochrome_b561_oxidase"/>
</dbReference>
<feature type="transmembrane region" description="Helical" evidence="13">
    <location>
        <begin position="12"/>
        <end position="31"/>
    </location>
</feature>
<evidence type="ECO:0000256" key="13">
    <source>
        <dbReference type="SAM" id="Phobius"/>
    </source>
</evidence>
<keyword evidence="16" id="KW-1185">Reference proteome</keyword>
<evidence type="ECO:0000313" key="16">
    <source>
        <dbReference type="Proteomes" id="UP000759103"/>
    </source>
</evidence>
<feature type="domain" description="Cytochrome b561 bacterial/Ni-hydrogenase" evidence="14">
    <location>
        <begin position="10"/>
        <end position="179"/>
    </location>
</feature>
<keyword evidence="5" id="KW-0349">Heme</keyword>
<keyword evidence="6 13" id="KW-0812">Transmembrane</keyword>
<evidence type="ECO:0000256" key="4">
    <source>
        <dbReference type="ARBA" id="ARBA00022475"/>
    </source>
</evidence>
<dbReference type="SUPFAM" id="SSF81342">
    <property type="entry name" value="Transmembrane di-heme cytochromes"/>
    <property type="match status" value="1"/>
</dbReference>
<dbReference type="PANTHER" id="PTHR30529">
    <property type="entry name" value="CYTOCHROME B561"/>
    <property type="match status" value="1"/>
</dbReference>
<evidence type="ECO:0000256" key="3">
    <source>
        <dbReference type="ARBA" id="ARBA00022448"/>
    </source>
</evidence>
<feature type="transmembrane region" description="Helical" evidence="13">
    <location>
        <begin position="89"/>
        <end position="109"/>
    </location>
</feature>
<organism evidence="15 16">
    <name type="scientific">Sphingomonas citri</name>
    <dbReference type="NCBI Taxonomy" id="2862499"/>
    <lineage>
        <taxon>Bacteria</taxon>
        <taxon>Pseudomonadati</taxon>
        <taxon>Pseudomonadota</taxon>
        <taxon>Alphaproteobacteria</taxon>
        <taxon>Sphingomonadales</taxon>
        <taxon>Sphingomonadaceae</taxon>
        <taxon>Sphingomonas</taxon>
    </lineage>
</organism>
<comment type="cofactor">
    <cofactor evidence="1">
        <name>heme b</name>
        <dbReference type="ChEBI" id="CHEBI:60344"/>
    </cofactor>
</comment>
<dbReference type="InterPro" id="IPR011577">
    <property type="entry name" value="Cyt_b561_bac/Ni-Hgenase"/>
</dbReference>
<comment type="similarity">
    <text evidence="12">Belongs to the cytochrome b561 family.</text>
</comment>
<dbReference type="Proteomes" id="UP000759103">
    <property type="component" value="Unassembled WGS sequence"/>
</dbReference>
<gene>
    <name evidence="15" type="ORF">KZ820_11370</name>
</gene>
<keyword evidence="4" id="KW-1003">Cell membrane</keyword>
<dbReference type="Gene3D" id="1.20.950.20">
    <property type="entry name" value="Transmembrane di-heme cytochromes, Chain C"/>
    <property type="match status" value="1"/>
</dbReference>
<dbReference type="RefSeq" id="WP_219748728.1">
    <property type="nucleotide sequence ID" value="NZ_JAHXZN010000003.1"/>
</dbReference>
<comment type="caution">
    <text evidence="15">The sequence shown here is derived from an EMBL/GenBank/DDBJ whole genome shotgun (WGS) entry which is preliminary data.</text>
</comment>
<evidence type="ECO:0000256" key="11">
    <source>
        <dbReference type="ARBA" id="ARBA00023136"/>
    </source>
</evidence>
<protein>
    <submittedName>
        <fullName evidence="15">Cytochrome b</fullName>
    </submittedName>
</protein>
<evidence type="ECO:0000256" key="10">
    <source>
        <dbReference type="ARBA" id="ARBA00023004"/>
    </source>
</evidence>
<evidence type="ECO:0000256" key="12">
    <source>
        <dbReference type="ARBA" id="ARBA00037975"/>
    </source>
</evidence>
<feature type="transmembrane region" description="Helical" evidence="13">
    <location>
        <begin position="145"/>
        <end position="166"/>
    </location>
</feature>
<keyword evidence="7" id="KW-0479">Metal-binding</keyword>
<accession>A0ABS7BPH8</accession>
<dbReference type="EMBL" id="JAHXZN010000003">
    <property type="protein sequence ID" value="MBW6531334.1"/>
    <property type="molecule type" value="Genomic_DNA"/>
</dbReference>
<dbReference type="PANTHER" id="PTHR30529:SF1">
    <property type="entry name" value="CYTOCHROME B561 HOMOLOG 2"/>
    <property type="match status" value="1"/>
</dbReference>
<keyword evidence="3" id="KW-0813">Transport</keyword>
<keyword evidence="11 13" id="KW-0472">Membrane</keyword>
<evidence type="ECO:0000256" key="2">
    <source>
        <dbReference type="ARBA" id="ARBA00004651"/>
    </source>
</evidence>
<evidence type="ECO:0000256" key="6">
    <source>
        <dbReference type="ARBA" id="ARBA00022692"/>
    </source>
</evidence>
<evidence type="ECO:0000256" key="5">
    <source>
        <dbReference type="ARBA" id="ARBA00022617"/>
    </source>
</evidence>
<reference evidence="15 16" key="1">
    <citation type="submission" date="2021-07" db="EMBL/GenBank/DDBJ databases">
        <title>Sphingomonas sp.</title>
        <authorList>
            <person name="Feng G."/>
            <person name="Li J."/>
            <person name="Pan M."/>
        </authorList>
    </citation>
    <scope>NUCLEOTIDE SEQUENCE [LARGE SCALE GENOMIC DNA]</scope>
    <source>
        <strain evidence="15 16">RRHST34</strain>
    </source>
</reference>
<feature type="transmembrane region" description="Helical" evidence="13">
    <location>
        <begin position="51"/>
        <end position="69"/>
    </location>
</feature>
<evidence type="ECO:0000256" key="8">
    <source>
        <dbReference type="ARBA" id="ARBA00022982"/>
    </source>
</evidence>
<dbReference type="InterPro" id="IPR016174">
    <property type="entry name" value="Di-haem_cyt_TM"/>
</dbReference>
<evidence type="ECO:0000256" key="9">
    <source>
        <dbReference type="ARBA" id="ARBA00022989"/>
    </source>
</evidence>
<dbReference type="Pfam" id="PF01292">
    <property type="entry name" value="Ni_hydr_CYTB"/>
    <property type="match status" value="1"/>
</dbReference>
<evidence type="ECO:0000256" key="7">
    <source>
        <dbReference type="ARBA" id="ARBA00022723"/>
    </source>
</evidence>
<comment type="subcellular location">
    <subcellularLocation>
        <location evidence="2">Cell membrane</location>
        <topology evidence="2">Multi-pass membrane protein</topology>
    </subcellularLocation>
</comment>
<proteinExistence type="inferred from homology"/>
<evidence type="ECO:0000256" key="1">
    <source>
        <dbReference type="ARBA" id="ARBA00001970"/>
    </source>
</evidence>
<sequence>MATRAYRGERYSRVAIAFHWTIAALVIFNIAVGLGHDPIPALRTLMPAHKAIGLTVLALTALRVAWRLAHRPPPLPAETPGWERGAAHATHWTLYLLLVALPLSGWVMVSGPQGRRSLSWFGAFDLPYLPATSPAAEGAAKAHGLLGWVMLALVLLHVAAALRHHLVLRDRVLARMLPGA</sequence>
<evidence type="ECO:0000313" key="15">
    <source>
        <dbReference type="EMBL" id="MBW6531334.1"/>
    </source>
</evidence>